<organism evidence="7 8">
    <name type="scientific">Acaulospora morrowiae</name>
    <dbReference type="NCBI Taxonomy" id="94023"/>
    <lineage>
        <taxon>Eukaryota</taxon>
        <taxon>Fungi</taxon>
        <taxon>Fungi incertae sedis</taxon>
        <taxon>Mucoromycota</taxon>
        <taxon>Glomeromycotina</taxon>
        <taxon>Glomeromycetes</taxon>
        <taxon>Diversisporales</taxon>
        <taxon>Acaulosporaceae</taxon>
        <taxon>Acaulospora</taxon>
    </lineage>
</organism>
<gene>
    <name evidence="7" type="ORF">AMORRO_LOCUS15845</name>
</gene>
<evidence type="ECO:0000313" key="8">
    <source>
        <dbReference type="Proteomes" id="UP000789342"/>
    </source>
</evidence>
<dbReference type="NCBIfam" id="NF038013">
    <property type="entry name" value="AceTr_1"/>
    <property type="match status" value="1"/>
</dbReference>
<name>A0A9N9J397_9GLOM</name>
<feature type="transmembrane region" description="Helical" evidence="6">
    <location>
        <begin position="45"/>
        <end position="64"/>
    </location>
</feature>
<dbReference type="OrthoDB" id="3648309at2759"/>
<evidence type="ECO:0000256" key="6">
    <source>
        <dbReference type="SAM" id="Phobius"/>
    </source>
</evidence>
<evidence type="ECO:0000256" key="1">
    <source>
        <dbReference type="ARBA" id="ARBA00004141"/>
    </source>
</evidence>
<evidence type="ECO:0000256" key="3">
    <source>
        <dbReference type="ARBA" id="ARBA00022692"/>
    </source>
</evidence>
<comment type="subcellular location">
    <subcellularLocation>
        <location evidence="1">Membrane</location>
        <topology evidence="1">Multi-pass membrane protein</topology>
    </subcellularLocation>
</comment>
<dbReference type="EMBL" id="CAJVPV010040308">
    <property type="protein sequence ID" value="CAG8760038.1"/>
    <property type="molecule type" value="Genomic_DNA"/>
</dbReference>
<proteinExistence type="inferred from homology"/>
<dbReference type="GO" id="GO:0005886">
    <property type="term" value="C:plasma membrane"/>
    <property type="evidence" value="ECO:0007669"/>
    <property type="project" value="TreeGrafter"/>
</dbReference>
<evidence type="ECO:0000256" key="5">
    <source>
        <dbReference type="ARBA" id="ARBA00023136"/>
    </source>
</evidence>
<evidence type="ECO:0000313" key="7">
    <source>
        <dbReference type="EMBL" id="CAG8760038.1"/>
    </source>
</evidence>
<dbReference type="Proteomes" id="UP000789342">
    <property type="component" value="Unassembled WGS sequence"/>
</dbReference>
<dbReference type="InterPro" id="IPR000791">
    <property type="entry name" value="Gpr1/Fun34/SatP-like"/>
</dbReference>
<dbReference type="Pfam" id="PF01184">
    <property type="entry name" value="Gpr1_Fun34_YaaH"/>
    <property type="match status" value="1"/>
</dbReference>
<comment type="similarity">
    <text evidence="2">Belongs to the acetate uptake transporter (AceTr) (TC 2.A.96) family.</text>
</comment>
<keyword evidence="4 6" id="KW-1133">Transmembrane helix</keyword>
<sequence length="128" mass="13917">MSLEDGTAIVQSKSANPTPLGLSSFALTLFVLSIHNVGYTEMPTIIIGLTLFYGGLIQLLAGMWEFRANNMFAATAFSSYGGFWLSLIVLLPGASFTNDKDFDYGLGIYLAGWTLFTLLLLLATFRSN</sequence>
<dbReference type="InterPro" id="IPR051633">
    <property type="entry name" value="AceTr"/>
</dbReference>
<accession>A0A9N9J397</accession>
<dbReference type="AlphaFoldDB" id="A0A9N9J397"/>
<evidence type="ECO:0000256" key="4">
    <source>
        <dbReference type="ARBA" id="ARBA00022989"/>
    </source>
</evidence>
<comment type="caution">
    <text evidence="7">The sequence shown here is derived from an EMBL/GenBank/DDBJ whole genome shotgun (WGS) entry which is preliminary data.</text>
</comment>
<dbReference type="GO" id="GO:0015123">
    <property type="term" value="F:acetate transmembrane transporter activity"/>
    <property type="evidence" value="ECO:0007669"/>
    <property type="project" value="TreeGrafter"/>
</dbReference>
<feature type="transmembrane region" description="Helical" evidence="6">
    <location>
        <begin position="20"/>
        <end position="39"/>
    </location>
</feature>
<keyword evidence="5 6" id="KW-0472">Membrane</keyword>
<evidence type="ECO:0000256" key="2">
    <source>
        <dbReference type="ARBA" id="ARBA00005587"/>
    </source>
</evidence>
<feature type="non-terminal residue" evidence="7">
    <location>
        <position position="128"/>
    </location>
</feature>
<protein>
    <submittedName>
        <fullName evidence="7">7446_t:CDS:1</fullName>
    </submittedName>
</protein>
<dbReference type="PANTHER" id="PTHR31123">
    <property type="entry name" value="ACCUMULATION OF DYADS PROTEIN 2-RELATED"/>
    <property type="match status" value="1"/>
</dbReference>
<reference evidence="7" key="1">
    <citation type="submission" date="2021-06" db="EMBL/GenBank/DDBJ databases">
        <authorList>
            <person name="Kallberg Y."/>
            <person name="Tangrot J."/>
            <person name="Rosling A."/>
        </authorList>
    </citation>
    <scope>NUCLEOTIDE SEQUENCE</scope>
    <source>
        <strain evidence="7">CL551</strain>
    </source>
</reference>
<feature type="transmembrane region" description="Helical" evidence="6">
    <location>
        <begin position="106"/>
        <end position="125"/>
    </location>
</feature>
<dbReference type="PANTHER" id="PTHR31123:SF1">
    <property type="entry name" value="ACCUMULATION OF DYADS PROTEIN 2-RELATED"/>
    <property type="match status" value="1"/>
</dbReference>
<feature type="transmembrane region" description="Helical" evidence="6">
    <location>
        <begin position="71"/>
        <end position="94"/>
    </location>
</feature>
<keyword evidence="8" id="KW-1185">Reference proteome</keyword>
<keyword evidence="3 6" id="KW-0812">Transmembrane</keyword>